<dbReference type="InterPro" id="IPR005119">
    <property type="entry name" value="LysR_subst-bd"/>
</dbReference>
<dbReference type="PRINTS" id="PR00039">
    <property type="entry name" value="HTHLYSR"/>
</dbReference>
<dbReference type="InterPro" id="IPR036388">
    <property type="entry name" value="WH-like_DNA-bd_sf"/>
</dbReference>
<proteinExistence type="inferred from homology"/>
<keyword evidence="7" id="KW-1185">Reference proteome</keyword>
<dbReference type="Gene3D" id="1.10.10.10">
    <property type="entry name" value="Winged helix-like DNA-binding domain superfamily/Winged helix DNA-binding domain"/>
    <property type="match status" value="1"/>
</dbReference>
<keyword evidence="4" id="KW-0804">Transcription</keyword>
<evidence type="ECO:0000256" key="3">
    <source>
        <dbReference type="ARBA" id="ARBA00023125"/>
    </source>
</evidence>
<evidence type="ECO:0000313" key="6">
    <source>
        <dbReference type="EMBL" id="MEJ8571055.1"/>
    </source>
</evidence>
<dbReference type="GO" id="GO:0003677">
    <property type="term" value="F:DNA binding"/>
    <property type="evidence" value="ECO:0007669"/>
    <property type="project" value="UniProtKB-KW"/>
</dbReference>
<dbReference type="AlphaFoldDB" id="A0AAW9RRZ4"/>
<dbReference type="Proteomes" id="UP001378188">
    <property type="component" value="Unassembled WGS sequence"/>
</dbReference>
<keyword evidence="3" id="KW-0238">DNA-binding</keyword>
<evidence type="ECO:0000259" key="5">
    <source>
        <dbReference type="PROSITE" id="PS50931"/>
    </source>
</evidence>
<dbReference type="PANTHER" id="PTHR30579">
    <property type="entry name" value="TRANSCRIPTIONAL REGULATOR"/>
    <property type="match status" value="1"/>
</dbReference>
<dbReference type="EMBL" id="JAZHOF010000002">
    <property type="protein sequence ID" value="MEJ8571055.1"/>
    <property type="molecule type" value="Genomic_DNA"/>
</dbReference>
<name>A0AAW9RRZ4_9HYPH</name>
<dbReference type="FunFam" id="1.10.10.10:FF:000001">
    <property type="entry name" value="LysR family transcriptional regulator"/>
    <property type="match status" value="1"/>
</dbReference>
<feature type="domain" description="HTH lysR-type" evidence="5">
    <location>
        <begin position="5"/>
        <end position="62"/>
    </location>
</feature>
<dbReference type="InterPro" id="IPR036390">
    <property type="entry name" value="WH_DNA-bd_sf"/>
</dbReference>
<keyword evidence="2" id="KW-0805">Transcription regulation</keyword>
<dbReference type="PROSITE" id="PS50931">
    <property type="entry name" value="HTH_LYSR"/>
    <property type="match status" value="1"/>
</dbReference>
<dbReference type="GO" id="GO:0003700">
    <property type="term" value="F:DNA-binding transcription factor activity"/>
    <property type="evidence" value="ECO:0007669"/>
    <property type="project" value="InterPro"/>
</dbReference>
<evidence type="ECO:0000256" key="4">
    <source>
        <dbReference type="ARBA" id="ARBA00023163"/>
    </source>
</evidence>
<dbReference type="Gene3D" id="3.40.190.10">
    <property type="entry name" value="Periplasmic binding protein-like II"/>
    <property type="match status" value="2"/>
</dbReference>
<reference evidence="6 7" key="1">
    <citation type="submission" date="2024-02" db="EMBL/GenBank/DDBJ databases">
        <title>Genome analysis and characterization of Microbaculum marinisediminis sp. nov., isolated from marine sediment.</title>
        <authorList>
            <person name="Du Z.-J."/>
            <person name="Ye Y.-Q."/>
            <person name="Zhang Z.-R."/>
            <person name="Yuan S.-M."/>
            <person name="Zhang X.-Y."/>
        </authorList>
    </citation>
    <scope>NUCLEOTIDE SEQUENCE [LARGE SCALE GENOMIC DNA]</scope>
    <source>
        <strain evidence="6 7">SDUM1044001</strain>
    </source>
</reference>
<dbReference type="InterPro" id="IPR000847">
    <property type="entry name" value="LysR_HTH_N"/>
</dbReference>
<organism evidence="6 7">
    <name type="scientific">Microbaculum marinum</name>
    <dbReference type="NCBI Taxonomy" id="1764581"/>
    <lineage>
        <taxon>Bacteria</taxon>
        <taxon>Pseudomonadati</taxon>
        <taxon>Pseudomonadota</taxon>
        <taxon>Alphaproteobacteria</taxon>
        <taxon>Hyphomicrobiales</taxon>
        <taxon>Tepidamorphaceae</taxon>
        <taxon>Microbaculum</taxon>
    </lineage>
</organism>
<dbReference type="SUPFAM" id="SSF53850">
    <property type="entry name" value="Periplasmic binding protein-like II"/>
    <property type="match status" value="1"/>
</dbReference>
<evidence type="ECO:0000256" key="2">
    <source>
        <dbReference type="ARBA" id="ARBA00023015"/>
    </source>
</evidence>
<sequence length="294" mass="32067">MPNLLDIELLRTFLTITETGSFTRAAEEVHRTQSAVSMQMKKLEEMIGRPLFERGARSVTLTPDGFRLLDYAQRIVSLSEEAAAVFSEPELQGQVTLGVPDDYADRLLPRVLQAFARSHPHVELVVRCEGSSSLGERIEKGELDLAIVTKCDVGEGEVIRREALNFVGAREHATHLADPLPLAAGPQTCSWRRSAQHALESVGRKYRVAYTSSSAAPLISAVLAGLAITILPESAVRPEMRVLTERDGYPALPPCDIGFLRARHARSAIHDALAHHIVTRIGNLSPAVLADAAE</sequence>
<accession>A0AAW9RRZ4</accession>
<comment type="similarity">
    <text evidence="1">Belongs to the LysR transcriptional regulatory family.</text>
</comment>
<protein>
    <submittedName>
        <fullName evidence="6">LysR substrate-binding domain-containing protein</fullName>
    </submittedName>
</protein>
<gene>
    <name evidence="6" type="ORF">V3328_06200</name>
</gene>
<dbReference type="Pfam" id="PF00126">
    <property type="entry name" value="HTH_1"/>
    <property type="match status" value="1"/>
</dbReference>
<dbReference type="InterPro" id="IPR050176">
    <property type="entry name" value="LTTR"/>
</dbReference>
<comment type="caution">
    <text evidence="6">The sequence shown here is derived from an EMBL/GenBank/DDBJ whole genome shotgun (WGS) entry which is preliminary data.</text>
</comment>
<dbReference type="Pfam" id="PF03466">
    <property type="entry name" value="LysR_substrate"/>
    <property type="match status" value="1"/>
</dbReference>
<dbReference type="SUPFAM" id="SSF46785">
    <property type="entry name" value="Winged helix' DNA-binding domain"/>
    <property type="match status" value="1"/>
</dbReference>
<dbReference type="RefSeq" id="WP_340328744.1">
    <property type="nucleotide sequence ID" value="NZ_JAZHOF010000002.1"/>
</dbReference>
<dbReference type="PANTHER" id="PTHR30579:SF7">
    <property type="entry name" value="HTH-TYPE TRANSCRIPTIONAL REGULATOR LRHA-RELATED"/>
    <property type="match status" value="1"/>
</dbReference>
<evidence type="ECO:0000313" key="7">
    <source>
        <dbReference type="Proteomes" id="UP001378188"/>
    </source>
</evidence>
<evidence type="ECO:0000256" key="1">
    <source>
        <dbReference type="ARBA" id="ARBA00009437"/>
    </source>
</evidence>